<dbReference type="RefSeq" id="WP_238858439.1">
    <property type="nucleotide sequence ID" value="NZ_FOFG01000026.1"/>
</dbReference>
<evidence type="ECO:0000313" key="1">
    <source>
        <dbReference type="EMBL" id="SER57253.1"/>
    </source>
</evidence>
<dbReference type="Pfam" id="PF03864">
    <property type="entry name" value="Phage_cap_E"/>
    <property type="match status" value="1"/>
</dbReference>
<dbReference type="AlphaFoldDB" id="A0A1H9QBP1"/>
<name>A0A1H9QBP1_9HYPH</name>
<organism evidence="1 2">
    <name type="scientific">Faunimonas pinastri</name>
    <dbReference type="NCBI Taxonomy" id="1855383"/>
    <lineage>
        <taxon>Bacteria</taxon>
        <taxon>Pseudomonadati</taxon>
        <taxon>Pseudomonadota</taxon>
        <taxon>Alphaproteobacteria</taxon>
        <taxon>Hyphomicrobiales</taxon>
        <taxon>Afifellaceae</taxon>
        <taxon>Faunimonas</taxon>
    </lineage>
</organism>
<accession>A0A1H9QBP1</accession>
<reference evidence="1 2" key="1">
    <citation type="submission" date="2016-10" db="EMBL/GenBank/DDBJ databases">
        <authorList>
            <person name="de Groot N.N."/>
        </authorList>
    </citation>
    <scope>NUCLEOTIDE SEQUENCE [LARGE SCALE GENOMIC DNA]</scope>
    <source>
        <strain evidence="1 2">A52C2</strain>
    </source>
</reference>
<protein>
    <submittedName>
        <fullName evidence="1">Phage major capsid protein E</fullName>
    </submittedName>
</protein>
<dbReference type="InterPro" id="IPR005564">
    <property type="entry name" value="Major_capsid_GpE"/>
</dbReference>
<keyword evidence="2" id="KW-1185">Reference proteome</keyword>
<gene>
    <name evidence="1" type="ORF">SAMN05216548_12622</name>
</gene>
<dbReference type="STRING" id="1855383.SAMN05216548_12622"/>
<sequence length="339" mass="36441">MDNFLDIFNGDAFSVIALTDSINNQPFAPGRLGAMGLFTETGTAALSVAIEEQNGILTLVPPTPRGGPGITLDKPKRNMRKITIPHFQIDDAVMADEVQGVRAFGSTNALLGIQQFVDGRLALHAQSLDVTLEFSRMGAVMGVVAYADGTTLDLYDEFGVTAQDTVYFDLSNTTDAAGGALRKACAQVVRTISDALGFIPLTGVYAIVGDDFMDGLLANKEVRASFLNQPEARALREGYAYQSFEFGGITFENYRGAVNGTSFIEPDEAHFFPTGVPGLFRTVYGPADYEETVNTLGLPRYAKQFPMPNGKGRSLESQTNALTYCTRPKTLIKGKAGTA</sequence>
<proteinExistence type="predicted"/>
<dbReference type="Proteomes" id="UP000199647">
    <property type="component" value="Unassembled WGS sequence"/>
</dbReference>
<evidence type="ECO:0000313" key="2">
    <source>
        <dbReference type="Proteomes" id="UP000199647"/>
    </source>
</evidence>
<dbReference type="EMBL" id="FOFG01000026">
    <property type="protein sequence ID" value="SER57253.1"/>
    <property type="molecule type" value="Genomic_DNA"/>
</dbReference>